<proteinExistence type="predicted"/>
<sequence length="477" mass="52338">MLTLEALNSSKDLVAILADKGVTLRPVAGSPIAEALAATKIWGNAIDCLGEIDALPAKMYTGNETQIVNGEVQEQLHDVYMDQATAALGSALAGHVAFATTVVIPAVHELHNKLKEVMNIDESVGVRSYSVEMVTGSPLFDVPAIASKLEEFSKLTPQENQPLVLDYPSLTDEEMLALLKIGAEAYDTAIDEFVANEGIQLVREVWDTVFSHKNSNFRTYDDFRADRVKGLARNFATYLFATRLLIGGEGVPIGTGTNGLSGSKYTFALRNLQEVSGAALYIASEYRNQQLKIGKLIDRVDNKTVYVNKAVYDKFMEEGGDVETILGAAISGDKKTYLEDIVAGVEKYKQAWSYQVTLAKQAAEGGLLISVRRAIAEFIRQYIRSTDDEVVRQNANKILDNTEEFVSRVYNPELKDIDILAMKAVCHTLFNHTDAIEILRGVNEAMSMNADISTEDALNLAVLNYVACWFADQIEVG</sequence>
<gene>
    <name evidence="1" type="ORF">SURPRISE13_038</name>
</gene>
<accession>A0AAU7PF45</accession>
<reference evidence="1" key="1">
    <citation type="submission" date="2024-05" db="EMBL/GenBank/DDBJ databases">
        <title>Isolation and characterization of the novel Burkholderia jumbo bacteriophage Surprise13.</title>
        <authorList>
            <person name="Supina B.S.I."/>
            <person name="Dennis J."/>
        </authorList>
    </citation>
    <scope>NUCLEOTIDE SEQUENCE</scope>
</reference>
<protein>
    <submittedName>
        <fullName evidence="1">Uncharacterized protein</fullName>
    </submittedName>
</protein>
<evidence type="ECO:0000313" key="1">
    <source>
        <dbReference type="EMBL" id="XBS47561.1"/>
    </source>
</evidence>
<dbReference type="EMBL" id="PP856017">
    <property type="protein sequence ID" value="XBS47561.1"/>
    <property type="molecule type" value="Genomic_DNA"/>
</dbReference>
<name>A0AAU7PF45_9VIRU</name>
<organism evidence="1">
    <name type="scientific">Burkholderia phage vB_BgluM-SURPRISE13</name>
    <dbReference type="NCBI Taxonomy" id="3159457"/>
    <lineage>
        <taxon>Viruses</taxon>
    </lineage>
</organism>